<dbReference type="Pfam" id="PF06224">
    <property type="entry name" value="AlkZ-like"/>
    <property type="match status" value="1"/>
</dbReference>
<evidence type="ECO:0000313" key="2">
    <source>
        <dbReference type="Proteomes" id="UP000460221"/>
    </source>
</evidence>
<gene>
    <name evidence="1" type="ORF">GIS00_20665</name>
</gene>
<reference evidence="1 2" key="1">
    <citation type="submission" date="2019-11" db="EMBL/GenBank/DDBJ databases">
        <authorList>
            <person name="Jiang L.-Q."/>
        </authorList>
    </citation>
    <scope>NUCLEOTIDE SEQUENCE [LARGE SCALE GENOMIC DNA]</scope>
    <source>
        <strain evidence="1 2">YIM 132087</strain>
    </source>
</reference>
<dbReference type="AlphaFoldDB" id="A0A7K1FQD8"/>
<dbReference type="RefSeq" id="WP_154770364.1">
    <property type="nucleotide sequence ID" value="NZ_WLYK01000009.1"/>
</dbReference>
<organism evidence="1 2">
    <name type="scientific">Nakamurella alba</name>
    <dbReference type="NCBI Taxonomy" id="2665158"/>
    <lineage>
        <taxon>Bacteria</taxon>
        <taxon>Bacillati</taxon>
        <taxon>Actinomycetota</taxon>
        <taxon>Actinomycetes</taxon>
        <taxon>Nakamurellales</taxon>
        <taxon>Nakamurellaceae</taxon>
        <taxon>Nakamurella</taxon>
    </lineage>
</organism>
<evidence type="ECO:0000313" key="1">
    <source>
        <dbReference type="EMBL" id="MTD16358.1"/>
    </source>
</evidence>
<name>A0A7K1FQD8_9ACTN</name>
<accession>A0A7K1FQD8</accession>
<keyword evidence="2" id="KW-1185">Reference proteome</keyword>
<dbReference type="EMBL" id="WLYK01000009">
    <property type="protein sequence ID" value="MTD16358.1"/>
    <property type="molecule type" value="Genomic_DNA"/>
</dbReference>
<sequence length="378" mass="39209">MGAKAQQVTAAQVRAYRILASGLDRSAASVAGLGVLDLGVQDTGGWSVLALGNRLPADHGPVDVGTPGSSSDLALAWSLRGTPHVHRRSDLPVMAAAIWPRNSDDAKARLMGRGDALVGAGIDPLQALADAAGAFRSAVTTTMTKGEASTAVREAGPPEISAFCRACEVVHPMEQLFRLAALPGGVGAVPDTRPIELARLRPAVRLPKQHDGSDGLVDRYLDRYGCGSAAEIGAFLGTSAAAIAPDLPDTVRVTVDGHPGLSTDDHLSRIQEVDVDAARAVVRLLPPGDPLLSARDRSVLTDDTEQRKALWPHIGTPGAVLAGGRIVGAWRPKRSGKKLTVTVALWGRLTKVQRAELADEAVLAASLRGAVTGELAGA</sequence>
<dbReference type="InterPro" id="IPR009351">
    <property type="entry name" value="AlkZ-like"/>
</dbReference>
<dbReference type="GO" id="GO:0003677">
    <property type="term" value="F:DNA binding"/>
    <property type="evidence" value="ECO:0007669"/>
    <property type="project" value="UniProtKB-KW"/>
</dbReference>
<comment type="caution">
    <text evidence="1">The sequence shown here is derived from an EMBL/GenBank/DDBJ whole genome shotgun (WGS) entry which is preliminary data.</text>
</comment>
<keyword evidence="1" id="KW-0238">DNA-binding</keyword>
<dbReference type="Proteomes" id="UP000460221">
    <property type="component" value="Unassembled WGS sequence"/>
</dbReference>
<dbReference type="PANTHER" id="PTHR38479:SF2">
    <property type="entry name" value="WINGED HELIX DNA-BINDING DOMAIN-CONTAINING PROTEIN"/>
    <property type="match status" value="1"/>
</dbReference>
<dbReference type="PANTHER" id="PTHR38479">
    <property type="entry name" value="LMO0824 PROTEIN"/>
    <property type="match status" value="1"/>
</dbReference>
<protein>
    <submittedName>
        <fullName evidence="1">Winged helix DNA-binding domain-containing protein</fullName>
    </submittedName>
</protein>
<proteinExistence type="predicted"/>